<dbReference type="AlphaFoldDB" id="A0A388JK90"/>
<dbReference type="Gramene" id="GBG43330">
    <property type="protein sequence ID" value="GBG43330"/>
    <property type="gene ID" value="CBR_g76914"/>
</dbReference>
<evidence type="ECO:0000313" key="3">
    <source>
        <dbReference type="EMBL" id="GBG43330.1"/>
    </source>
</evidence>
<dbReference type="Proteomes" id="UP000265515">
    <property type="component" value="Unassembled WGS sequence"/>
</dbReference>
<dbReference type="EMBL" id="BFEA01003024">
    <property type="protein sequence ID" value="GBG43330.1"/>
    <property type="molecule type" value="Genomic_DNA"/>
</dbReference>
<organism evidence="3 4">
    <name type="scientific">Chara braunii</name>
    <name type="common">Braun's stonewort</name>
    <dbReference type="NCBI Taxonomy" id="69332"/>
    <lineage>
        <taxon>Eukaryota</taxon>
        <taxon>Viridiplantae</taxon>
        <taxon>Streptophyta</taxon>
        <taxon>Charophyceae</taxon>
        <taxon>Charales</taxon>
        <taxon>Characeae</taxon>
        <taxon>Chara</taxon>
    </lineage>
</organism>
<dbReference type="InterPro" id="IPR025714">
    <property type="entry name" value="Methyltranfer_dom"/>
</dbReference>
<evidence type="ECO:0000313" key="4">
    <source>
        <dbReference type="Proteomes" id="UP000265515"/>
    </source>
</evidence>
<comment type="caution">
    <text evidence="3">The sequence shown here is derived from an EMBL/GenBank/DDBJ whole genome shotgun (WGS) entry which is preliminary data.</text>
</comment>
<feature type="compositionally biased region" description="Polar residues" evidence="1">
    <location>
        <begin position="88"/>
        <end position="98"/>
    </location>
</feature>
<dbReference type="OrthoDB" id="206598at2759"/>
<protein>
    <recommendedName>
        <fullName evidence="2">Methyltransferase domain-containing protein</fullName>
    </recommendedName>
</protein>
<feature type="domain" description="Methyltransferase" evidence="2">
    <location>
        <begin position="8"/>
        <end position="47"/>
    </location>
</feature>
<gene>
    <name evidence="3" type="ORF">CBR_g76914</name>
</gene>
<dbReference type="PANTHER" id="PTHR13369:SF0">
    <property type="entry name" value="GLUTATHIONE S-TRANSFERASE C-TERMINAL DOMAIN-CONTAINING PROTEIN"/>
    <property type="match status" value="1"/>
</dbReference>
<dbReference type="Pfam" id="PF13679">
    <property type="entry name" value="Methyltransf_32"/>
    <property type="match status" value="1"/>
</dbReference>
<dbReference type="PANTHER" id="PTHR13369">
    <property type="match status" value="1"/>
</dbReference>
<name>A0A388JK90_CHABU</name>
<accession>A0A388JK90</accession>
<dbReference type="STRING" id="69332.A0A388JK90"/>
<feature type="compositionally biased region" description="Polar residues" evidence="1">
    <location>
        <begin position="223"/>
        <end position="232"/>
    </location>
</feature>
<evidence type="ECO:0000256" key="1">
    <source>
        <dbReference type="SAM" id="MobiDB-lite"/>
    </source>
</evidence>
<feature type="non-terminal residue" evidence="3">
    <location>
        <position position="366"/>
    </location>
</feature>
<sequence>MIHEYSGKFDACVALHACGKATDDALKKAFQLKAAYIMSPCCVGKLNRVQGWRQTSCSGKEGHCCGNIIDQGEWGDQQPGSDAVVGSGSDQSEGSVASASARETETYGAPQSTNAGAYRDERVTISAGAKLLTLSVCRDLQAEASSSSCSSSNLPDAGHGGRQDIESPCDSLLTRKLDGFCEEMAASLCSGSSISGSTKTLSSLSLDGDVSMPNLGKTADTGMDNNTTSLPESSFRERLGSSVSGHAETLSSLSRDGDALMPNLGKMADIGMENNMTSLPEPSFHEHGDSVGDKGIGNSLLGKKASDGPIGNESMVPLPLAHGTATSSGRSNFDGSCLTDGTGLPQSRWLRRAVSPAQFSLIVQMA</sequence>
<feature type="region of interest" description="Disordered" evidence="1">
    <location>
        <begin position="76"/>
        <end position="115"/>
    </location>
</feature>
<reference evidence="3 4" key="1">
    <citation type="journal article" date="2018" name="Cell">
        <title>The Chara Genome: Secondary Complexity and Implications for Plant Terrestrialization.</title>
        <authorList>
            <person name="Nishiyama T."/>
            <person name="Sakayama H."/>
            <person name="Vries J.D."/>
            <person name="Buschmann H."/>
            <person name="Saint-Marcoux D."/>
            <person name="Ullrich K.K."/>
            <person name="Haas F.B."/>
            <person name="Vanderstraeten L."/>
            <person name="Becker D."/>
            <person name="Lang D."/>
            <person name="Vosolsobe S."/>
            <person name="Rombauts S."/>
            <person name="Wilhelmsson P.K.I."/>
            <person name="Janitza P."/>
            <person name="Kern R."/>
            <person name="Heyl A."/>
            <person name="Rumpler F."/>
            <person name="Villalobos L.I.A.C."/>
            <person name="Clay J.M."/>
            <person name="Skokan R."/>
            <person name="Toyoda A."/>
            <person name="Suzuki Y."/>
            <person name="Kagoshima H."/>
            <person name="Schijlen E."/>
            <person name="Tajeshwar N."/>
            <person name="Catarino B."/>
            <person name="Hetherington A.J."/>
            <person name="Saltykova A."/>
            <person name="Bonnot C."/>
            <person name="Breuninger H."/>
            <person name="Symeonidi A."/>
            <person name="Radhakrishnan G.V."/>
            <person name="Van Nieuwerburgh F."/>
            <person name="Deforce D."/>
            <person name="Chang C."/>
            <person name="Karol K.G."/>
            <person name="Hedrich R."/>
            <person name="Ulvskov P."/>
            <person name="Glockner G."/>
            <person name="Delwiche C.F."/>
            <person name="Petrasek J."/>
            <person name="Van de Peer Y."/>
            <person name="Friml J."/>
            <person name="Beilby M."/>
            <person name="Dolan L."/>
            <person name="Kohara Y."/>
            <person name="Sugano S."/>
            <person name="Fujiyama A."/>
            <person name="Delaux P.-M."/>
            <person name="Quint M."/>
            <person name="TheiBen G."/>
            <person name="Hagemann M."/>
            <person name="Harholt J."/>
            <person name="Dunand C."/>
            <person name="Zachgo S."/>
            <person name="Langdale J."/>
            <person name="Maumus F."/>
            <person name="Straeten D.V.D."/>
            <person name="Gould S.B."/>
            <person name="Rensing S.A."/>
        </authorList>
    </citation>
    <scope>NUCLEOTIDE SEQUENCE [LARGE SCALE GENOMIC DNA]</scope>
    <source>
        <strain evidence="3 4">S276</strain>
    </source>
</reference>
<feature type="region of interest" description="Disordered" evidence="1">
    <location>
        <begin position="212"/>
        <end position="249"/>
    </location>
</feature>
<proteinExistence type="predicted"/>
<evidence type="ECO:0000259" key="2">
    <source>
        <dbReference type="Pfam" id="PF13679"/>
    </source>
</evidence>
<dbReference type="GO" id="GO:0005737">
    <property type="term" value="C:cytoplasm"/>
    <property type="evidence" value="ECO:0007669"/>
    <property type="project" value="TreeGrafter"/>
</dbReference>
<keyword evidence="4" id="KW-1185">Reference proteome</keyword>